<dbReference type="Proteomes" id="UP001212997">
    <property type="component" value="Unassembled WGS sequence"/>
</dbReference>
<comment type="caution">
    <text evidence="1">The sequence shown here is derived from an EMBL/GenBank/DDBJ whole genome shotgun (WGS) entry which is preliminary data.</text>
</comment>
<name>A0AAD5V5W0_9APHY</name>
<reference evidence="1" key="1">
    <citation type="submission" date="2022-07" db="EMBL/GenBank/DDBJ databases">
        <title>Genome Sequence of Physisporinus lineatus.</title>
        <authorList>
            <person name="Buettner E."/>
        </authorList>
    </citation>
    <scope>NUCLEOTIDE SEQUENCE</scope>
    <source>
        <strain evidence="1">VT162</strain>
    </source>
</reference>
<proteinExistence type="predicted"/>
<dbReference type="EMBL" id="JANAWD010000156">
    <property type="protein sequence ID" value="KAJ3485344.1"/>
    <property type="molecule type" value="Genomic_DNA"/>
</dbReference>
<keyword evidence="2" id="KW-1185">Reference proteome</keyword>
<organism evidence="1 2">
    <name type="scientific">Meripilus lineatus</name>
    <dbReference type="NCBI Taxonomy" id="2056292"/>
    <lineage>
        <taxon>Eukaryota</taxon>
        <taxon>Fungi</taxon>
        <taxon>Dikarya</taxon>
        <taxon>Basidiomycota</taxon>
        <taxon>Agaricomycotina</taxon>
        <taxon>Agaricomycetes</taxon>
        <taxon>Polyporales</taxon>
        <taxon>Meripilaceae</taxon>
        <taxon>Meripilus</taxon>
    </lineage>
</organism>
<dbReference type="AlphaFoldDB" id="A0AAD5V5W0"/>
<sequence>MYYSRPKRLRLYDRRSVVGNLEGSGLPKSDNITAEPKRFMAIITAPVLLNGGRQTDRGFFCAGCQNEFAEAEGGKNFRVKYLAKELSEHIARFGRVVEHPKIPNTFVHATEDQITS</sequence>
<accession>A0AAD5V5W0</accession>
<evidence type="ECO:0000313" key="1">
    <source>
        <dbReference type="EMBL" id="KAJ3485344.1"/>
    </source>
</evidence>
<protein>
    <submittedName>
        <fullName evidence="1">Uncharacterized protein</fullName>
    </submittedName>
</protein>
<evidence type="ECO:0000313" key="2">
    <source>
        <dbReference type="Proteomes" id="UP001212997"/>
    </source>
</evidence>
<gene>
    <name evidence="1" type="ORF">NLI96_g5016</name>
</gene>